<keyword evidence="1" id="KW-0472">Membrane</keyword>
<feature type="transmembrane region" description="Helical" evidence="1">
    <location>
        <begin position="328"/>
        <end position="351"/>
    </location>
</feature>
<keyword evidence="1" id="KW-1133">Transmembrane helix</keyword>
<sequence length="495" mass="54495">MSDATTETVIVDFDLDRTLSPPTFMDGWDLVPSHPYTPYSYNNTLTFGHNRTASLIFSSFAGIISVAVFGINPFEGPRDFTVEKSSSQGRQRVSYSYSSVAFGESIFSDEWPQADDEETRIEFHEITPYIDYMLYTVKHPFDLRGTTIHVDDSSSEIIWNGWTSDFAYASSPSFSPIIGNFVPHGNGTHSSKSVGDSFTFQFAGILGTSILVAGLDPTLTNCLDCQLVMTFDLDSHSITRHFQPTGSALIPHFTYFSVGSLEPGNHTLTATITDVEGDIAAYIDYLTYTPSFDTLLDKPVFSQLPSNTEQPAPTSSNPGTSESIHASAIAGAVVGGFITLVLLGLGGIFLYRKRWSLQGHRPTSFSLALSGYVVEPFTLHHPIHPESMKGYISPALGFEEHWREGKSGRAFIADPVLIPTEAQEELRQRRDALAQGIETLETRSVRAEGDSSDSGEQENIRDVIREMRAQMNAISRDISLYVVPPAYGTETIRDA</sequence>
<reference evidence="2 3" key="1">
    <citation type="submission" date="2024-01" db="EMBL/GenBank/DDBJ databases">
        <title>A draft genome for the cacao thread blight pathogen Marasmiellus scandens.</title>
        <authorList>
            <person name="Baruah I.K."/>
            <person name="Leung J."/>
            <person name="Bukari Y."/>
            <person name="Amoako-Attah I."/>
            <person name="Meinhardt L.W."/>
            <person name="Bailey B.A."/>
            <person name="Cohen S.P."/>
        </authorList>
    </citation>
    <scope>NUCLEOTIDE SEQUENCE [LARGE SCALE GENOMIC DNA]</scope>
    <source>
        <strain evidence="2 3">GH-19</strain>
    </source>
</reference>
<evidence type="ECO:0000313" key="3">
    <source>
        <dbReference type="Proteomes" id="UP001498398"/>
    </source>
</evidence>
<dbReference type="EMBL" id="JBANRG010000024">
    <property type="protein sequence ID" value="KAK7454483.1"/>
    <property type="molecule type" value="Genomic_DNA"/>
</dbReference>
<accession>A0ABR1JC99</accession>
<comment type="caution">
    <text evidence="2">The sequence shown here is derived from an EMBL/GenBank/DDBJ whole genome shotgun (WGS) entry which is preliminary data.</text>
</comment>
<evidence type="ECO:0000256" key="1">
    <source>
        <dbReference type="SAM" id="Phobius"/>
    </source>
</evidence>
<name>A0ABR1JC99_9AGAR</name>
<protein>
    <submittedName>
        <fullName evidence="2">Uncharacterized protein</fullName>
    </submittedName>
</protein>
<dbReference type="Proteomes" id="UP001498398">
    <property type="component" value="Unassembled WGS sequence"/>
</dbReference>
<evidence type="ECO:0000313" key="2">
    <source>
        <dbReference type="EMBL" id="KAK7454483.1"/>
    </source>
</evidence>
<keyword evidence="3" id="KW-1185">Reference proteome</keyword>
<organism evidence="2 3">
    <name type="scientific">Marasmiellus scandens</name>
    <dbReference type="NCBI Taxonomy" id="2682957"/>
    <lineage>
        <taxon>Eukaryota</taxon>
        <taxon>Fungi</taxon>
        <taxon>Dikarya</taxon>
        <taxon>Basidiomycota</taxon>
        <taxon>Agaricomycotina</taxon>
        <taxon>Agaricomycetes</taxon>
        <taxon>Agaricomycetidae</taxon>
        <taxon>Agaricales</taxon>
        <taxon>Marasmiineae</taxon>
        <taxon>Omphalotaceae</taxon>
        <taxon>Marasmiellus</taxon>
    </lineage>
</organism>
<proteinExistence type="predicted"/>
<dbReference type="CDD" id="cd12087">
    <property type="entry name" value="TM_EGFR-like"/>
    <property type="match status" value="1"/>
</dbReference>
<keyword evidence="1" id="KW-0812">Transmembrane</keyword>
<gene>
    <name evidence="2" type="ORF">VKT23_011238</name>
</gene>